<dbReference type="Proteomes" id="UP000541352">
    <property type="component" value="Unassembled WGS sequence"/>
</dbReference>
<name>A0A7W5ZHK3_9BACT</name>
<dbReference type="RefSeq" id="WP_183972017.1">
    <property type="nucleotide sequence ID" value="NZ_JACIBY010000002.1"/>
</dbReference>
<dbReference type="InterPro" id="IPR027417">
    <property type="entry name" value="P-loop_NTPase"/>
</dbReference>
<proteinExistence type="predicted"/>
<evidence type="ECO:0000313" key="2">
    <source>
        <dbReference type="Proteomes" id="UP000541352"/>
    </source>
</evidence>
<dbReference type="PANTHER" id="PTHR39206">
    <property type="entry name" value="SLL8004 PROTEIN"/>
    <property type="match status" value="1"/>
</dbReference>
<organism evidence="1 2">
    <name type="scientific">Runella defluvii</name>
    <dbReference type="NCBI Taxonomy" id="370973"/>
    <lineage>
        <taxon>Bacteria</taxon>
        <taxon>Pseudomonadati</taxon>
        <taxon>Bacteroidota</taxon>
        <taxon>Cytophagia</taxon>
        <taxon>Cytophagales</taxon>
        <taxon>Spirosomataceae</taxon>
        <taxon>Runella</taxon>
    </lineage>
</organism>
<dbReference type="PANTHER" id="PTHR39206:SF1">
    <property type="entry name" value="SLL8004 PROTEIN"/>
    <property type="match status" value="1"/>
</dbReference>
<dbReference type="Gene3D" id="3.40.50.300">
    <property type="entry name" value="P-loop containing nucleotide triphosphate hydrolases"/>
    <property type="match status" value="1"/>
</dbReference>
<reference evidence="1 2" key="1">
    <citation type="submission" date="2020-08" db="EMBL/GenBank/DDBJ databases">
        <title>Genomic Encyclopedia of Type Strains, Phase IV (KMG-IV): sequencing the most valuable type-strain genomes for metagenomic binning, comparative biology and taxonomic classification.</title>
        <authorList>
            <person name="Goeker M."/>
        </authorList>
    </citation>
    <scope>NUCLEOTIDE SEQUENCE [LARGE SCALE GENOMIC DNA]</scope>
    <source>
        <strain evidence="1 2">DSM 17976</strain>
    </source>
</reference>
<keyword evidence="2" id="KW-1185">Reference proteome</keyword>
<dbReference type="AlphaFoldDB" id="A0A7W5ZHK3"/>
<evidence type="ECO:0000313" key="1">
    <source>
        <dbReference type="EMBL" id="MBB3837275.1"/>
    </source>
</evidence>
<dbReference type="EMBL" id="JACIBY010000002">
    <property type="protein sequence ID" value="MBB3837275.1"/>
    <property type="molecule type" value="Genomic_DNA"/>
</dbReference>
<sequence length="197" mass="22720">MIKETPILYIIAGPPGIGKSTNGQFFIPYQIKVLNHDEIEAEFKKMGILNYEERANQRIWELIHDNIALNTGFGIELNLGTNNQYGLLKRIHGYCPHYEIHVLLFFTDFYQICLNRAAIRANSGGHEVEPAVIRDMCYNTIGLLRKNIAQFKHITLINVTYNSLELVYSGYYPNQVHEFSHHILPNWIVKNFPEIGS</sequence>
<comment type="caution">
    <text evidence="1">The sequence shown here is derived from an EMBL/GenBank/DDBJ whole genome shotgun (WGS) entry which is preliminary data.</text>
</comment>
<accession>A0A7W5ZHK3</accession>
<protein>
    <submittedName>
        <fullName evidence="1">Putative ABC-type ATPase</fullName>
    </submittedName>
</protein>
<gene>
    <name evidence="1" type="ORF">FHS57_001269</name>
</gene>
<dbReference type="SUPFAM" id="SSF52540">
    <property type="entry name" value="P-loop containing nucleoside triphosphate hydrolases"/>
    <property type="match status" value="1"/>
</dbReference>